<evidence type="ECO:0000256" key="10">
    <source>
        <dbReference type="ARBA" id="ARBA00048367"/>
    </source>
</evidence>
<evidence type="ECO:0000256" key="1">
    <source>
        <dbReference type="ARBA" id="ARBA00006485"/>
    </source>
</evidence>
<dbReference type="GO" id="GO:0010556">
    <property type="term" value="P:regulation of macromolecule biosynthetic process"/>
    <property type="evidence" value="ECO:0007669"/>
    <property type="project" value="UniProtKB-ARBA"/>
</dbReference>
<name>A0AAP0QHW4_9ROSI</name>
<dbReference type="Gene3D" id="1.10.510.10">
    <property type="entry name" value="Transferase(Phosphotransferase) domain 1"/>
    <property type="match status" value="1"/>
</dbReference>
<evidence type="ECO:0000256" key="9">
    <source>
        <dbReference type="ARBA" id="ARBA00047811"/>
    </source>
</evidence>
<keyword evidence="4" id="KW-0597">Phosphoprotein</keyword>
<dbReference type="GO" id="GO:0004693">
    <property type="term" value="F:cyclin-dependent protein serine/threonine kinase activity"/>
    <property type="evidence" value="ECO:0007669"/>
    <property type="project" value="UniProtKB-EC"/>
</dbReference>
<feature type="region of interest" description="Disordered" evidence="12">
    <location>
        <begin position="448"/>
        <end position="525"/>
    </location>
</feature>
<evidence type="ECO:0000256" key="5">
    <source>
        <dbReference type="ARBA" id="ARBA00022679"/>
    </source>
</evidence>
<evidence type="ECO:0000256" key="7">
    <source>
        <dbReference type="ARBA" id="ARBA00022777"/>
    </source>
</evidence>
<evidence type="ECO:0000256" key="4">
    <source>
        <dbReference type="ARBA" id="ARBA00022553"/>
    </source>
</evidence>
<sequence>MEDSIQAKQQQCGSLKHLCSEMQERKALVDNKLMALKYSLSSFSSSAAYFEQRAARSRARVTTSSTYLNQKKEQLVHLECCKREIEDALRKVQRSEAELRNNLALLKSKLEEENKRQENKKVLFAIDNIEKVDHPQRNWNLSGKATELLKSKEEKTKLQTELKLCRERLGVVKREFGDLTKKSWKIDSDLQTVQMEIHKSSRSVEEMELAHQANANALTEKLRSCAISFRFGPDIVGPSLVSPSISGRPDVSRRREYYGYYKKDEQVVRYKNGSGYDELGHHGGNHKRPFLLNGHKKRGGARLDDAPCISNGEVSKCDEGVQLPPEKKFKFTPIIWDLEEKEVSISSKSRAVPTSAALSCPKSPGSSVSEVFDAASDGTFAKSPISGNLAKELDFSSDKLLVAGGSAESTISDSRVGMSPSFLEEAQIGTDDLDKIQLAEEEEFVPAKHISTSRWASDSDSPMARSLSDREDTPKREEQASKRSTPESGEIFRESSEDEARLLGSDSEVGVHSSEDEYFGDELEDNDVMAIDKTLDEDTGVDQLEDEEPVVSVQRSMNMLQGCRSVFEFEKLNKISEGTYGIVYRARDKKSGEIVALKKVKMNVGRKEDCLEYGFPISSLREINILLSFDHPSIVNVKEVVMDDHDSVYMVMEYMEHDLKWLMESMKQPFSTSEVKCLMLQLLEGVKYLHDNWVLHRDLKTSNLLLNNQGVLKICDFGMSRQYGSPLKPYTSLVVTLWYRAPELLLGAKKYSTAVDMWSVGCIMAELLAKKPLFSGTTEVDQIDKIFKTLGTPTETIWPGLSELPGAKANFAKQPYNLLRKRFPAASFTGSPVLSESGFDLLNRLLTYDPEKRITVDDALNHYWFHEVPLPKSKDFMPTFPPQHARNK</sequence>
<evidence type="ECO:0000259" key="13">
    <source>
        <dbReference type="PROSITE" id="PS50011"/>
    </source>
</evidence>
<dbReference type="InterPro" id="IPR008271">
    <property type="entry name" value="Ser/Thr_kinase_AS"/>
</dbReference>
<dbReference type="GO" id="GO:0005524">
    <property type="term" value="F:ATP binding"/>
    <property type="evidence" value="ECO:0007669"/>
    <property type="project" value="UniProtKB-KW"/>
</dbReference>
<feature type="compositionally biased region" description="Acidic residues" evidence="12">
    <location>
        <begin position="516"/>
        <end position="525"/>
    </location>
</feature>
<feature type="compositionally biased region" description="Polar residues" evidence="12">
    <location>
        <begin position="450"/>
        <end position="460"/>
    </location>
</feature>
<dbReference type="EMBL" id="JBCGBO010000005">
    <property type="protein sequence ID" value="KAK9198198.1"/>
    <property type="molecule type" value="Genomic_DNA"/>
</dbReference>
<reference evidence="14 15" key="1">
    <citation type="submission" date="2024-05" db="EMBL/GenBank/DDBJ databases">
        <title>Haplotype-resolved chromosome-level genome assembly of Huyou (Citrus changshanensis).</title>
        <authorList>
            <person name="Miao C."/>
            <person name="Chen W."/>
            <person name="Wu Y."/>
            <person name="Wang L."/>
            <person name="Zhao S."/>
            <person name="Grierson D."/>
            <person name="Xu C."/>
            <person name="Chen K."/>
        </authorList>
    </citation>
    <scope>NUCLEOTIDE SEQUENCE [LARGE SCALE GENOMIC DNA]</scope>
    <source>
        <strain evidence="14">01-14</strain>
        <tissue evidence="14">Leaf</tissue>
    </source>
</reference>
<evidence type="ECO:0000256" key="2">
    <source>
        <dbReference type="ARBA" id="ARBA00012425"/>
    </source>
</evidence>
<evidence type="ECO:0000256" key="8">
    <source>
        <dbReference type="ARBA" id="ARBA00022840"/>
    </source>
</evidence>
<keyword evidence="3" id="KW-0723">Serine/threonine-protein kinase</keyword>
<dbReference type="Proteomes" id="UP001428341">
    <property type="component" value="Unassembled WGS sequence"/>
</dbReference>
<dbReference type="PROSITE" id="PS00108">
    <property type="entry name" value="PROTEIN_KINASE_ST"/>
    <property type="match status" value="1"/>
</dbReference>
<dbReference type="PROSITE" id="PS50011">
    <property type="entry name" value="PROTEIN_KINASE_DOM"/>
    <property type="match status" value="1"/>
</dbReference>
<comment type="catalytic activity">
    <reaction evidence="10">
        <text>L-seryl-[protein] + ATP = O-phospho-L-seryl-[protein] + ADP + H(+)</text>
        <dbReference type="Rhea" id="RHEA:17989"/>
        <dbReference type="Rhea" id="RHEA-COMP:9863"/>
        <dbReference type="Rhea" id="RHEA-COMP:11604"/>
        <dbReference type="ChEBI" id="CHEBI:15378"/>
        <dbReference type="ChEBI" id="CHEBI:29999"/>
        <dbReference type="ChEBI" id="CHEBI:30616"/>
        <dbReference type="ChEBI" id="CHEBI:83421"/>
        <dbReference type="ChEBI" id="CHEBI:456216"/>
        <dbReference type="EC" id="2.7.11.22"/>
    </reaction>
</comment>
<keyword evidence="6" id="KW-0547">Nucleotide-binding</keyword>
<keyword evidence="5" id="KW-0808">Transferase</keyword>
<proteinExistence type="inferred from homology"/>
<dbReference type="AlphaFoldDB" id="A0AAP0QHW4"/>
<keyword evidence="15" id="KW-1185">Reference proteome</keyword>
<feature type="compositionally biased region" description="Basic and acidic residues" evidence="12">
    <location>
        <begin position="467"/>
        <end position="501"/>
    </location>
</feature>
<evidence type="ECO:0000256" key="11">
    <source>
        <dbReference type="SAM" id="Coils"/>
    </source>
</evidence>
<comment type="caution">
    <text evidence="14">The sequence shown here is derived from an EMBL/GenBank/DDBJ whole genome shotgun (WGS) entry which is preliminary data.</text>
</comment>
<dbReference type="GO" id="GO:0005634">
    <property type="term" value="C:nucleus"/>
    <property type="evidence" value="ECO:0007669"/>
    <property type="project" value="TreeGrafter"/>
</dbReference>
<evidence type="ECO:0000256" key="12">
    <source>
        <dbReference type="SAM" id="MobiDB-lite"/>
    </source>
</evidence>
<gene>
    <name evidence="14" type="ORF">WN944_013382</name>
</gene>
<feature type="domain" description="Protein kinase" evidence="13">
    <location>
        <begin position="569"/>
        <end position="865"/>
    </location>
</feature>
<keyword evidence="8" id="KW-0067">ATP-binding</keyword>
<accession>A0AAP0QHW4</accession>
<dbReference type="InterPro" id="IPR000719">
    <property type="entry name" value="Prot_kinase_dom"/>
</dbReference>
<evidence type="ECO:0000256" key="6">
    <source>
        <dbReference type="ARBA" id="ARBA00022741"/>
    </source>
</evidence>
<comment type="catalytic activity">
    <reaction evidence="9">
        <text>L-threonyl-[protein] + ATP = O-phospho-L-threonyl-[protein] + ADP + H(+)</text>
        <dbReference type="Rhea" id="RHEA:46608"/>
        <dbReference type="Rhea" id="RHEA-COMP:11060"/>
        <dbReference type="Rhea" id="RHEA-COMP:11605"/>
        <dbReference type="ChEBI" id="CHEBI:15378"/>
        <dbReference type="ChEBI" id="CHEBI:30013"/>
        <dbReference type="ChEBI" id="CHEBI:30616"/>
        <dbReference type="ChEBI" id="CHEBI:61977"/>
        <dbReference type="ChEBI" id="CHEBI:456216"/>
        <dbReference type="EC" id="2.7.11.22"/>
    </reaction>
</comment>
<feature type="coiled-coil region" evidence="11">
    <location>
        <begin position="78"/>
        <end position="120"/>
    </location>
</feature>
<dbReference type="InterPro" id="IPR050108">
    <property type="entry name" value="CDK"/>
</dbReference>
<dbReference type="SUPFAM" id="SSF56112">
    <property type="entry name" value="Protein kinase-like (PK-like)"/>
    <property type="match status" value="1"/>
</dbReference>
<dbReference type="FunFam" id="1.10.510.10:FF:000211">
    <property type="entry name" value="Cyclin-dependent kinase G-2"/>
    <property type="match status" value="1"/>
</dbReference>
<dbReference type="InterPro" id="IPR011009">
    <property type="entry name" value="Kinase-like_dom_sf"/>
</dbReference>
<dbReference type="Gene3D" id="3.30.200.20">
    <property type="entry name" value="Phosphorylase Kinase, domain 1"/>
    <property type="match status" value="1"/>
</dbReference>
<dbReference type="FunFam" id="3.30.200.20:FF:000172">
    <property type="entry name" value="cyclin-dependent kinase G-2 isoform X1"/>
    <property type="match status" value="1"/>
</dbReference>
<dbReference type="PANTHER" id="PTHR24056">
    <property type="entry name" value="CELL DIVISION PROTEIN KINASE"/>
    <property type="match status" value="1"/>
</dbReference>
<dbReference type="SMART" id="SM00220">
    <property type="entry name" value="S_TKc"/>
    <property type="match status" value="1"/>
</dbReference>
<protein>
    <recommendedName>
        <fullName evidence="2">cyclin-dependent kinase</fullName>
        <ecNumber evidence="2">2.7.11.22</ecNumber>
    </recommendedName>
</protein>
<comment type="similarity">
    <text evidence="1">Belongs to the protein kinase superfamily. CMGC Ser/Thr protein kinase family. CDC2/CDKX subfamily.</text>
</comment>
<dbReference type="GO" id="GO:0080090">
    <property type="term" value="P:regulation of primary metabolic process"/>
    <property type="evidence" value="ECO:0007669"/>
    <property type="project" value="UniProtKB-ARBA"/>
</dbReference>
<evidence type="ECO:0000256" key="3">
    <source>
        <dbReference type="ARBA" id="ARBA00022527"/>
    </source>
</evidence>
<dbReference type="EC" id="2.7.11.22" evidence="2"/>
<evidence type="ECO:0000313" key="14">
    <source>
        <dbReference type="EMBL" id="KAK9198198.1"/>
    </source>
</evidence>
<dbReference type="GO" id="GO:0007346">
    <property type="term" value="P:regulation of mitotic cell cycle"/>
    <property type="evidence" value="ECO:0007669"/>
    <property type="project" value="TreeGrafter"/>
</dbReference>
<organism evidence="14 15">
    <name type="scientific">Citrus x changshan-huyou</name>
    <dbReference type="NCBI Taxonomy" id="2935761"/>
    <lineage>
        <taxon>Eukaryota</taxon>
        <taxon>Viridiplantae</taxon>
        <taxon>Streptophyta</taxon>
        <taxon>Embryophyta</taxon>
        <taxon>Tracheophyta</taxon>
        <taxon>Spermatophyta</taxon>
        <taxon>Magnoliopsida</taxon>
        <taxon>eudicotyledons</taxon>
        <taxon>Gunneridae</taxon>
        <taxon>Pentapetalae</taxon>
        <taxon>rosids</taxon>
        <taxon>malvids</taxon>
        <taxon>Sapindales</taxon>
        <taxon>Rutaceae</taxon>
        <taxon>Aurantioideae</taxon>
        <taxon>Citrus</taxon>
    </lineage>
</organism>
<keyword evidence="11" id="KW-0175">Coiled coil</keyword>
<dbReference type="InterPro" id="IPR045267">
    <property type="entry name" value="CDK11/PITSLRE_STKc"/>
</dbReference>
<keyword evidence="7" id="KW-0418">Kinase</keyword>
<evidence type="ECO:0000313" key="15">
    <source>
        <dbReference type="Proteomes" id="UP001428341"/>
    </source>
</evidence>
<dbReference type="PANTHER" id="PTHR24056:SF415">
    <property type="entry name" value="CYCLIN-DEPENDENT KINASE G1"/>
    <property type="match status" value="1"/>
</dbReference>
<dbReference type="Pfam" id="PF00069">
    <property type="entry name" value="Pkinase"/>
    <property type="match status" value="1"/>
</dbReference>
<dbReference type="CDD" id="cd07843">
    <property type="entry name" value="STKc_CDC2L1"/>
    <property type="match status" value="1"/>
</dbReference>